<dbReference type="InterPro" id="IPR015943">
    <property type="entry name" value="WD40/YVTN_repeat-like_dom_sf"/>
</dbReference>
<evidence type="ECO:0000313" key="1">
    <source>
        <dbReference type="EMBL" id="EQL04054.1"/>
    </source>
</evidence>
<dbReference type="Proteomes" id="UP000019374">
    <property type="component" value="Unassembled WGS sequence"/>
</dbReference>
<evidence type="ECO:0000313" key="2">
    <source>
        <dbReference type="Proteomes" id="UP000019374"/>
    </source>
</evidence>
<dbReference type="eggNOG" id="ENOG502SIAZ">
    <property type="taxonomic scope" value="Eukaryota"/>
</dbReference>
<dbReference type="EMBL" id="KE652182">
    <property type="protein sequence ID" value="EQL04054.1"/>
    <property type="molecule type" value="Genomic_DNA"/>
</dbReference>
<name>T5AN88_OPHSC</name>
<dbReference type="Gene3D" id="2.130.10.10">
    <property type="entry name" value="YVTN repeat-like/Quinoprotein amine dehydrogenase"/>
    <property type="match status" value="1"/>
</dbReference>
<protein>
    <submittedName>
        <fullName evidence="1">Carboxy-cis,cis-muconate cyclase</fullName>
    </submittedName>
</protein>
<dbReference type="AlphaFoldDB" id="T5AN88"/>
<proteinExistence type="predicted"/>
<organism evidence="1 2">
    <name type="scientific">Ophiocordyceps sinensis (strain Co18 / CGMCC 3.14243)</name>
    <name type="common">Yarsagumba caterpillar fungus</name>
    <name type="synonym">Hirsutella sinensis</name>
    <dbReference type="NCBI Taxonomy" id="911162"/>
    <lineage>
        <taxon>Eukaryota</taxon>
        <taxon>Fungi</taxon>
        <taxon>Dikarya</taxon>
        <taxon>Ascomycota</taxon>
        <taxon>Pezizomycotina</taxon>
        <taxon>Sordariomycetes</taxon>
        <taxon>Hypocreomycetidae</taxon>
        <taxon>Hypocreales</taxon>
        <taxon>Ophiocordycipitaceae</taxon>
        <taxon>Ophiocordyceps</taxon>
    </lineage>
</organism>
<dbReference type="OrthoDB" id="1715191at2759"/>
<accession>T5AN88</accession>
<gene>
    <name evidence="1" type="ORF">OCS_00253</name>
</gene>
<reference evidence="1 2" key="1">
    <citation type="journal article" date="2013" name="Chin. Sci. Bull.">
        <title>Genome survey uncovers the secrets of sex and lifestyle in caterpillar fungus.</title>
        <authorList>
            <person name="Hu X."/>
            <person name="Zhang Y."/>
            <person name="Xiao G."/>
            <person name="Zheng P."/>
            <person name="Xia Y."/>
            <person name="Zhang X."/>
            <person name="St Leger R.J."/>
            <person name="Liu X."/>
            <person name="Wang C."/>
        </authorList>
    </citation>
    <scope>NUCLEOTIDE SEQUENCE [LARGE SCALE GENOMIC DNA]</scope>
    <source>
        <strain evidence="2">Co18 / CGMCC 3.14243</strain>
        <tissue evidence="1">Fruit-body</tissue>
    </source>
</reference>
<dbReference type="HOGENOM" id="CLU_2097542_0_0_1"/>
<sequence>MPVHHLMVGTWTPPAAIFTFAFDDEALTLVKVNRTAIPVDEPISWMTFSHDKKALYGAAVKAWSSYAVESPNSIVHQASFAMPHDGAPPISLDSPCLSRLTLSLSTHLVSLNSPSL</sequence>